<comment type="caution">
    <text evidence="3">The sequence shown here is derived from an EMBL/GenBank/DDBJ whole genome shotgun (WGS) entry which is preliminary data.</text>
</comment>
<evidence type="ECO:0000256" key="2">
    <source>
        <dbReference type="ARBA" id="ARBA00022741"/>
    </source>
</evidence>
<gene>
    <name evidence="3" type="ORF">PACLA_8A051354</name>
</gene>
<dbReference type="FunFam" id="3.40.50.300:FF:001447">
    <property type="entry name" value="Ras-related protein Rab-1B"/>
    <property type="match status" value="1"/>
</dbReference>
<dbReference type="EMBL" id="CACRXK020003810">
    <property type="protein sequence ID" value="CAB4000327.1"/>
    <property type="molecule type" value="Genomic_DNA"/>
</dbReference>
<dbReference type="PROSITE" id="PS51421">
    <property type="entry name" value="RAS"/>
    <property type="match status" value="1"/>
</dbReference>
<dbReference type="SMART" id="SM00173">
    <property type="entry name" value="RAS"/>
    <property type="match status" value="1"/>
</dbReference>
<dbReference type="PROSITE" id="PS51419">
    <property type="entry name" value="RAB"/>
    <property type="match status" value="1"/>
</dbReference>
<dbReference type="SMART" id="SM00175">
    <property type="entry name" value="RAB"/>
    <property type="match status" value="1"/>
</dbReference>
<dbReference type="Proteomes" id="UP001152795">
    <property type="component" value="Unassembled WGS sequence"/>
</dbReference>
<protein>
    <submittedName>
        <fullName evidence="3">Ras-related Rab-20-like</fullName>
    </submittedName>
</protein>
<keyword evidence="4" id="KW-1185">Reference proteome</keyword>
<dbReference type="PRINTS" id="PR00449">
    <property type="entry name" value="RASTRNSFRMNG"/>
</dbReference>
<dbReference type="SMART" id="SM00174">
    <property type="entry name" value="RHO"/>
    <property type="match status" value="1"/>
</dbReference>
<evidence type="ECO:0000313" key="3">
    <source>
        <dbReference type="EMBL" id="CAB4000327.1"/>
    </source>
</evidence>
<name>A0A6S7HB58_PARCT</name>
<proteinExistence type="inferred from homology"/>
<evidence type="ECO:0000313" key="4">
    <source>
        <dbReference type="Proteomes" id="UP001152795"/>
    </source>
</evidence>
<dbReference type="OrthoDB" id="25896at2759"/>
<dbReference type="Pfam" id="PF00071">
    <property type="entry name" value="Ras"/>
    <property type="match status" value="1"/>
</dbReference>
<dbReference type="PANTHER" id="PTHR47978">
    <property type="match status" value="1"/>
</dbReference>
<dbReference type="PROSITE" id="PS51420">
    <property type="entry name" value="RHO"/>
    <property type="match status" value="1"/>
</dbReference>
<dbReference type="GO" id="GO:0005525">
    <property type="term" value="F:GTP binding"/>
    <property type="evidence" value="ECO:0007669"/>
    <property type="project" value="InterPro"/>
</dbReference>
<dbReference type="InterPro" id="IPR027417">
    <property type="entry name" value="P-loop_NTPase"/>
</dbReference>
<reference evidence="3" key="1">
    <citation type="submission" date="2020-04" db="EMBL/GenBank/DDBJ databases">
        <authorList>
            <person name="Alioto T."/>
            <person name="Alioto T."/>
            <person name="Gomez Garrido J."/>
        </authorList>
    </citation>
    <scope>NUCLEOTIDE SEQUENCE</scope>
    <source>
        <strain evidence="3">A484AB</strain>
    </source>
</reference>
<dbReference type="AlphaFoldDB" id="A0A6S7HB58"/>
<dbReference type="GO" id="GO:0003924">
    <property type="term" value="F:GTPase activity"/>
    <property type="evidence" value="ECO:0007669"/>
    <property type="project" value="InterPro"/>
</dbReference>
<dbReference type="InterPro" id="IPR005225">
    <property type="entry name" value="Small_GTP-bd"/>
</dbReference>
<keyword evidence="2" id="KW-0547">Nucleotide-binding</keyword>
<dbReference type="Gene3D" id="3.40.50.300">
    <property type="entry name" value="P-loop containing nucleotide triphosphate hydrolases"/>
    <property type="match status" value="1"/>
</dbReference>
<organism evidence="3 4">
    <name type="scientific">Paramuricea clavata</name>
    <name type="common">Red gorgonian</name>
    <name type="synonym">Violescent sea-whip</name>
    <dbReference type="NCBI Taxonomy" id="317549"/>
    <lineage>
        <taxon>Eukaryota</taxon>
        <taxon>Metazoa</taxon>
        <taxon>Cnidaria</taxon>
        <taxon>Anthozoa</taxon>
        <taxon>Octocorallia</taxon>
        <taxon>Malacalcyonacea</taxon>
        <taxon>Plexauridae</taxon>
        <taxon>Paramuricea</taxon>
    </lineage>
</organism>
<dbReference type="SUPFAM" id="SSF52540">
    <property type="entry name" value="P-loop containing nucleoside triphosphate hydrolases"/>
    <property type="match status" value="1"/>
</dbReference>
<dbReference type="InterPro" id="IPR001806">
    <property type="entry name" value="Small_GTPase"/>
</dbReference>
<dbReference type="NCBIfam" id="TIGR00231">
    <property type="entry name" value="small_GTP"/>
    <property type="match status" value="1"/>
</dbReference>
<evidence type="ECO:0000256" key="1">
    <source>
        <dbReference type="ARBA" id="ARBA00006270"/>
    </source>
</evidence>
<accession>A0A6S7HB58</accession>
<sequence length="215" mass="23801">MAQGHEKRKADLKVVILGDSSVGKTTLIHRYMEGVFTNKASTIGASFILKQWGPYNVAIWDTAGEEKYAGLSSFYCRGASAAILAYDLTRHDSLNILKERHIPLLQSAEEDCLCVVVGTKLDLVNDTTRQISTDMGKALAKSQNKVRYADSANVVPYFETSSKTGKNVEDVFSFILNTCLPLENDCKDKMTRKLSSGGCVDLHQPKNCHEKRKCC</sequence>
<comment type="similarity">
    <text evidence="1">Belongs to the small GTPase superfamily. Rab family.</text>
</comment>